<name>A0A1W7CSC1_9ACTN</name>
<evidence type="ECO:0008006" key="5">
    <source>
        <dbReference type="Google" id="ProtNLM"/>
    </source>
</evidence>
<dbReference type="PANTHER" id="PTHR43053">
    <property type="entry name" value="GLYCOSIDASE FAMILY 31"/>
    <property type="match status" value="1"/>
</dbReference>
<dbReference type="Gene3D" id="2.70.98.60">
    <property type="entry name" value="alpha-galactosidase from lactobacil brevis"/>
    <property type="match status" value="1"/>
</dbReference>
<sequence>MTARTRLTWQGGNARLTFGIGGDLPVSLLSVRPAGAGEPAAPPEEAAAPPLVELQALGHGRFPGSHRYADSTVGARLRHVRHEESADASWAELRLTQRDDVSGLVVTSVFRAAHGVPAVRAWTEVTLAPGAEEVRLQAVTSVVTGAFLADAGRPVDGMDVVCADSDWVAESRWRRAPLREVGLVAMDPEAHHHASRSRFPVTSRSSWSTGERLPTGAVVAADDSWALAWQIEHNGAWHWELGERRAGAYLALLGPTDAEHQWSTVVTADAGFTTVPVSLAVAAGGVDEAFGALTHQRRALRAGRSGTLPVVFNDYMNTLMGNPTTAKLLPLIDAAAEAGAEYFCVDAGWYDEDGHWWDSVGEWRPSATRFPGGLGEVVARVRERGMVPGLWLEPEVVGVRSPMAGRLPDEAFFQRHGRRVVEHGRYHLDLRHPAARAHVDGIVDGLVEEFGVGFFKFDYNIMPGAGTDAGGCAPGEGLLAHNRAHLEWLDALLDRHPDLLIENCASGAMRMDYAMLSRLHLQSTSDQQNPLLYPPIAAAAPASVLPEQAGNWAYTQPEMSVEESAFTLATGVLGRLYLSGHLNRMAPEQLALVRAAVAVHKDLREEIAGALPFWPLGLTNATGPWVATGLRAPEAGGGTLLTVWRRPGADPELVLPVPHLRGADVRPEVLFPGPETGAAEWTLAWDAERGELRLTSPESGPAATARVIRLR</sequence>
<dbReference type="CDD" id="cd14791">
    <property type="entry name" value="GH36"/>
    <property type="match status" value="1"/>
</dbReference>
<dbReference type="InterPro" id="IPR050985">
    <property type="entry name" value="Alpha-glycosidase_related"/>
</dbReference>
<dbReference type="GO" id="GO:0004557">
    <property type="term" value="F:alpha-galactosidase activity"/>
    <property type="evidence" value="ECO:0007669"/>
    <property type="project" value="InterPro"/>
</dbReference>
<dbReference type="InterPro" id="IPR038417">
    <property type="entry name" value="Alpga-gal_N_sf"/>
</dbReference>
<evidence type="ECO:0000313" key="4">
    <source>
        <dbReference type="Proteomes" id="UP000194218"/>
    </source>
</evidence>
<gene>
    <name evidence="3" type="ORF">CAG99_01300</name>
</gene>
<organism evidence="3 4">
    <name type="scientific">Streptomyces marincola</name>
    <dbReference type="NCBI Taxonomy" id="2878388"/>
    <lineage>
        <taxon>Bacteria</taxon>
        <taxon>Bacillati</taxon>
        <taxon>Actinomycetota</taxon>
        <taxon>Actinomycetes</taxon>
        <taxon>Kitasatosporales</taxon>
        <taxon>Streptomycetaceae</taxon>
        <taxon>Streptomyces</taxon>
    </lineage>
</organism>
<keyword evidence="1" id="KW-0378">Hydrolase</keyword>
<keyword evidence="2" id="KW-0326">Glycosidase</keyword>
<dbReference type="InterPro" id="IPR017853">
    <property type="entry name" value="GH"/>
</dbReference>
<dbReference type="Proteomes" id="UP000194218">
    <property type="component" value="Chromosome"/>
</dbReference>
<dbReference type="InterPro" id="IPR013785">
    <property type="entry name" value="Aldolase_TIM"/>
</dbReference>
<dbReference type="RefSeq" id="WP_086157170.1">
    <property type="nucleotide sequence ID" value="NZ_CP021121.1"/>
</dbReference>
<dbReference type="PANTHER" id="PTHR43053:SF3">
    <property type="entry name" value="ALPHA-GALACTOSIDASE C-RELATED"/>
    <property type="match status" value="1"/>
</dbReference>
<dbReference type="Pfam" id="PF02065">
    <property type="entry name" value="Melibiase"/>
    <property type="match status" value="1"/>
</dbReference>
<dbReference type="GO" id="GO:0016052">
    <property type="term" value="P:carbohydrate catabolic process"/>
    <property type="evidence" value="ECO:0007669"/>
    <property type="project" value="InterPro"/>
</dbReference>
<dbReference type="Gene3D" id="3.20.20.70">
    <property type="entry name" value="Aldolase class I"/>
    <property type="match status" value="1"/>
</dbReference>
<evidence type="ECO:0000313" key="3">
    <source>
        <dbReference type="EMBL" id="ARQ67645.1"/>
    </source>
</evidence>
<accession>A0A1W7CSC1</accession>
<evidence type="ECO:0000256" key="1">
    <source>
        <dbReference type="ARBA" id="ARBA00022801"/>
    </source>
</evidence>
<keyword evidence="4" id="KW-1185">Reference proteome</keyword>
<dbReference type="PRINTS" id="PR00743">
    <property type="entry name" value="GLHYDRLASE36"/>
</dbReference>
<protein>
    <recommendedName>
        <fullName evidence="5">Alpha-galactosidase</fullName>
    </recommendedName>
</protein>
<dbReference type="AlphaFoldDB" id="A0A1W7CSC1"/>
<dbReference type="EMBL" id="CP021121">
    <property type="protein sequence ID" value="ARQ67645.1"/>
    <property type="molecule type" value="Genomic_DNA"/>
</dbReference>
<dbReference type="SUPFAM" id="SSF51445">
    <property type="entry name" value="(Trans)glycosidases"/>
    <property type="match status" value="1"/>
</dbReference>
<proteinExistence type="predicted"/>
<evidence type="ECO:0000256" key="2">
    <source>
        <dbReference type="ARBA" id="ARBA00023295"/>
    </source>
</evidence>
<reference evidence="3 4" key="1">
    <citation type="submission" date="2017-05" db="EMBL/GenBank/DDBJ databases">
        <title>Complete genome sequence of Streptomyces sp. SCSIO 03032 revealed the diverse biosynthetic pathways for its bioactive secondary metabolites.</title>
        <authorList>
            <person name="Ma L."/>
            <person name="Zhu Y."/>
            <person name="Zhang W."/>
            <person name="Zhang G."/>
            <person name="Tian X."/>
            <person name="Zhang S."/>
            <person name="Zhang C."/>
        </authorList>
    </citation>
    <scope>NUCLEOTIDE SEQUENCE [LARGE SCALE GENOMIC DNA]</scope>
    <source>
        <strain evidence="3 4">SCSIO 03032</strain>
    </source>
</reference>
<dbReference type="InterPro" id="IPR002252">
    <property type="entry name" value="Glyco_hydro_36"/>
</dbReference>
<dbReference type="KEGG" id="smao:CAG99_01300"/>
<dbReference type="OrthoDB" id="9758822at2"/>